<keyword evidence="4" id="KW-1185">Reference proteome</keyword>
<evidence type="ECO:0000256" key="2">
    <source>
        <dbReference type="SAM" id="MobiDB-lite"/>
    </source>
</evidence>
<feature type="region of interest" description="Disordered" evidence="2">
    <location>
        <begin position="166"/>
        <end position="227"/>
    </location>
</feature>
<dbReference type="Proteomes" id="UP001152755">
    <property type="component" value="Unassembled WGS sequence"/>
</dbReference>
<organism evidence="3 4">
    <name type="scientific">Speluncibacter jeojiensis</name>
    <dbReference type="NCBI Taxonomy" id="2710754"/>
    <lineage>
        <taxon>Bacteria</taxon>
        <taxon>Bacillati</taxon>
        <taxon>Actinomycetota</taxon>
        <taxon>Actinomycetes</taxon>
        <taxon>Mycobacteriales</taxon>
        <taxon>Speluncibacteraceae</taxon>
        <taxon>Speluncibacter</taxon>
    </lineage>
</organism>
<feature type="coiled-coil region" evidence="1">
    <location>
        <begin position="29"/>
        <end position="56"/>
    </location>
</feature>
<keyword evidence="1" id="KW-0175">Coiled coil</keyword>
<dbReference type="AlphaFoldDB" id="A0A9X4RCD6"/>
<protein>
    <recommendedName>
        <fullName evidence="5">Cell division protein FtsL</fullName>
    </recommendedName>
</protein>
<evidence type="ECO:0000256" key="1">
    <source>
        <dbReference type="SAM" id="Coils"/>
    </source>
</evidence>
<name>A0A9X4RCD6_9ACTN</name>
<evidence type="ECO:0000313" key="3">
    <source>
        <dbReference type="EMBL" id="MDG3013444.1"/>
    </source>
</evidence>
<dbReference type="EMBL" id="JANRHA010000001">
    <property type="protein sequence ID" value="MDG3013444.1"/>
    <property type="molecule type" value="Genomic_DNA"/>
</dbReference>
<accession>A0A9X4RCD6</accession>
<gene>
    <name evidence="3" type="ORF">NVS88_02610</name>
</gene>
<sequence length="227" mass="21436">MVLVIALLTVGMGLTLWLTTTSAEQSYELSAQNATNQNLQEKKATLEKAVAAGNSAPVLAQKAAALGMVPTMNVARIVVGADGVARVEGKPAAATGPAAPALNRPAGSAPIVIQPAPVPGRPAAPAPGPTGLPLAVAPAAPAAGAPAPAPGTAVVPGPTGLPVAAAPAPAPAAPAPAAPAPAPAPAAPAPAARQAAAPAPAPAQGEQSVPVNTLPPVLTGPLATGQP</sequence>
<feature type="compositionally biased region" description="Low complexity" evidence="2">
    <location>
        <begin position="189"/>
        <end position="205"/>
    </location>
</feature>
<dbReference type="RefSeq" id="WP_332519087.1">
    <property type="nucleotide sequence ID" value="NZ_JANRHA010000001.1"/>
</dbReference>
<feature type="compositionally biased region" description="Pro residues" evidence="2">
    <location>
        <begin position="168"/>
        <end position="188"/>
    </location>
</feature>
<reference evidence="3" key="1">
    <citation type="submission" date="2022-08" db="EMBL/GenBank/DDBJ databases">
        <title>Genome analysis of Corynebacteriales strain.</title>
        <authorList>
            <person name="Lee S.D."/>
        </authorList>
    </citation>
    <scope>NUCLEOTIDE SEQUENCE</scope>
    <source>
        <strain evidence="3">D3-21</strain>
    </source>
</reference>
<evidence type="ECO:0000313" key="4">
    <source>
        <dbReference type="Proteomes" id="UP001152755"/>
    </source>
</evidence>
<comment type="caution">
    <text evidence="3">The sequence shown here is derived from an EMBL/GenBank/DDBJ whole genome shotgun (WGS) entry which is preliminary data.</text>
</comment>
<evidence type="ECO:0008006" key="5">
    <source>
        <dbReference type="Google" id="ProtNLM"/>
    </source>
</evidence>
<proteinExistence type="predicted"/>